<name>A0A4Y2DSR9_ARAVE</name>
<organism evidence="1 2">
    <name type="scientific">Araneus ventricosus</name>
    <name type="common">Orbweaver spider</name>
    <name type="synonym">Epeira ventricosa</name>
    <dbReference type="NCBI Taxonomy" id="182803"/>
    <lineage>
        <taxon>Eukaryota</taxon>
        <taxon>Metazoa</taxon>
        <taxon>Ecdysozoa</taxon>
        <taxon>Arthropoda</taxon>
        <taxon>Chelicerata</taxon>
        <taxon>Arachnida</taxon>
        <taxon>Araneae</taxon>
        <taxon>Araneomorphae</taxon>
        <taxon>Entelegynae</taxon>
        <taxon>Araneoidea</taxon>
        <taxon>Araneidae</taxon>
        <taxon>Araneus</taxon>
    </lineage>
</organism>
<keyword evidence="2" id="KW-1185">Reference proteome</keyword>
<dbReference type="AlphaFoldDB" id="A0A4Y2DSR9"/>
<proteinExistence type="predicted"/>
<comment type="caution">
    <text evidence="1">The sequence shown here is derived from an EMBL/GenBank/DDBJ whole genome shotgun (WGS) entry which is preliminary data.</text>
</comment>
<gene>
    <name evidence="1" type="primary">TCB2_384</name>
    <name evidence="1" type="ORF">AVEN_236912_1</name>
</gene>
<sequence>MLFGTDGIQWIRRFQGTRFNPKYQISTMKHGGGNVMVWGCVSRFGMCPLRRIQGIMDKFQYEYILENTMSPYVRNSLARRFIFQQYDLKH</sequence>
<reference evidence="1 2" key="1">
    <citation type="journal article" date="2019" name="Sci. Rep.">
        <title>Orb-weaving spider Araneus ventricosus genome elucidates the spidroin gene catalogue.</title>
        <authorList>
            <person name="Kono N."/>
            <person name="Nakamura H."/>
            <person name="Ohtoshi R."/>
            <person name="Moran D.A.P."/>
            <person name="Shinohara A."/>
            <person name="Yoshida Y."/>
            <person name="Fujiwara M."/>
            <person name="Mori M."/>
            <person name="Tomita M."/>
            <person name="Arakawa K."/>
        </authorList>
    </citation>
    <scope>NUCLEOTIDE SEQUENCE [LARGE SCALE GENOMIC DNA]</scope>
</reference>
<evidence type="ECO:0000313" key="1">
    <source>
        <dbReference type="EMBL" id="GBM19086.1"/>
    </source>
</evidence>
<dbReference type="EMBL" id="BGPR01000416">
    <property type="protein sequence ID" value="GBM19086.1"/>
    <property type="molecule type" value="Genomic_DNA"/>
</dbReference>
<evidence type="ECO:0000313" key="2">
    <source>
        <dbReference type="Proteomes" id="UP000499080"/>
    </source>
</evidence>
<dbReference type="Proteomes" id="UP000499080">
    <property type="component" value="Unassembled WGS sequence"/>
</dbReference>
<accession>A0A4Y2DSR9</accession>
<protein>
    <submittedName>
        <fullName evidence="1">Transposable element Tcb2 transposase</fullName>
    </submittedName>
</protein>
<dbReference type="GO" id="GO:0003676">
    <property type="term" value="F:nucleic acid binding"/>
    <property type="evidence" value="ECO:0007669"/>
    <property type="project" value="InterPro"/>
</dbReference>
<dbReference type="OrthoDB" id="6437518at2759"/>
<dbReference type="Gene3D" id="3.30.420.10">
    <property type="entry name" value="Ribonuclease H-like superfamily/Ribonuclease H"/>
    <property type="match status" value="1"/>
</dbReference>
<dbReference type="InterPro" id="IPR036397">
    <property type="entry name" value="RNaseH_sf"/>
</dbReference>